<dbReference type="Proteomes" id="UP000789572">
    <property type="component" value="Unassembled WGS sequence"/>
</dbReference>
<comment type="caution">
    <text evidence="9">The sequence shown here is derived from an EMBL/GenBank/DDBJ whole genome shotgun (WGS) entry which is preliminary data.</text>
</comment>
<dbReference type="Gene3D" id="3.40.50.300">
    <property type="entry name" value="P-loop containing nucleotide triphosphate hydrolases"/>
    <property type="match status" value="1"/>
</dbReference>
<evidence type="ECO:0000256" key="3">
    <source>
        <dbReference type="ARBA" id="ARBA00019083"/>
    </source>
</evidence>
<comment type="function">
    <text evidence="7">Component of the origin recognition complex (ORC) that binds origins of replication.</text>
</comment>
<comment type="similarity">
    <text evidence="2 7">Belongs to the ORC4 family.</text>
</comment>
<evidence type="ECO:0000256" key="7">
    <source>
        <dbReference type="PIRNR" id="PIRNR007858"/>
    </source>
</evidence>
<dbReference type="GO" id="GO:0016887">
    <property type="term" value="F:ATP hydrolysis activity"/>
    <property type="evidence" value="ECO:0007669"/>
    <property type="project" value="InterPro"/>
</dbReference>
<dbReference type="PANTHER" id="PTHR12087">
    <property type="entry name" value="ORIGIN RECOGNITION COMPLEX SUBUNIT 4"/>
    <property type="match status" value="1"/>
</dbReference>
<organism evidence="9 10">
    <name type="scientific">Paraglomus occultum</name>
    <dbReference type="NCBI Taxonomy" id="144539"/>
    <lineage>
        <taxon>Eukaryota</taxon>
        <taxon>Fungi</taxon>
        <taxon>Fungi incertae sedis</taxon>
        <taxon>Mucoromycota</taxon>
        <taxon>Glomeromycotina</taxon>
        <taxon>Glomeromycetes</taxon>
        <taxon>Paraglomerales</taxon>
        <taxon>Paraglomeraceae</taxon>
        <taxon>Paraglomus</taxon>
    </lineage>
</organism>
<reference evidence="9" key="1">
    <citation type="submission" date="2021-06" db="EMBL/GenBank/DDBJ databases">
        <authorList>
            <person name="Kallberg Y."/>
            <person name="Tangrot J."/>
            <person name="Rosling A."/>
        </authorList>
    </citation>
    <scope>NUCLEOTIDE SEQUENCE</scope>
    <source>
        <strain evidence="9">IA702</strain>
    </source>
</reference>
<proteinExistence type="inferred from homology"/>
<evidence type="ECO:0000256" key="2">
    <source>
        <dbReference type="ARBA" id="ARBA00005334"/>
    </source>
</evidence>
<dbReference type="AlphaFoldDB" id="A0A9N8WBP8"/>
<accession>A0A9N8WBP8</accession>
<dbReference type="CDD" id="cd00009">
    <property type="entry name" value="AAA"/>
    <property type="match status" value="1"/>
</dbReference>
<dbReference type="SUPFAM" id="SSF52540">
    <property type="entry name" value="P-loop containing nucleoside triphosphate hydrolases"/>
    <property type="match status" value="1"/>
</dbReference>
<comment type="subcellular location">
    <subcellularLocation>
        <location evidence="1 7">Nucleus</location>
    </subcellularLocation>
</comment>
<dbReference type="Pfam" id="PF13401">
    <property type="entry name" value="AAA_22"/>
    <property type="match status" value="1"/>
</dbReference>
<dbReference type="SMART" id="SM00382">
    <property type="entry name" value="AAA"/>
    <property type="match status" value="1"/>
</dbReference>
<sequence>MSPSADLKNVKEQWEAEDIAKTRNAIMAKLSERAIPSKLIGVEEQYGQVFDLLQRVISLGESNSCLLIGPRGSGKTLIVRKALQTLQSMYNDSFITIYLNGFTLPNDRLALREIARQLSLEHELEGKHSFADTLSFVLSQLKSGSKIAKPIIFMLDEFDLFAQHSKQALLYNLFDIAMSNQTPIAVVGMTCRIDAMDLLEKRVKSRFSHRQYCLFPAKSFEIFLQIARNSLVLTTESDLFDNDVFRKIVRRIFDMTRDIRTFYRICFKPVAQLSQASPFLKASHFQSSNEQQQSDSRTQLIRGLSLLEICLLVSIKHLLSRSYSTFNFSMVYDEYKEFTFSEAVKGVGMHAYKWPVALKAFEHLIQMELVKPVEGGMKCSKEYRTMRLMMEPAEVREVVEGFDDVPTSVKRWVQN</sequence>
<dbReference type="PANTHER" id="PTHR12087:SF0">
    <property type="entry name" value="ORIGIN RECOGNITION COMPLEX SUBUNIT 4"/>
    <property type="match status" value="1"/>
</dbReference>
<evidence type="ECO:0000313" key="9">
    <source>
        <dbReference type="EMBL" id="CAG8481851.1"/>
    </source>
</evidence>
<dbReference type="EMBL" id="CAJVPJ010000123">
    <property type="protein sequence ID" value="CAG8481851.1"/>
    <property type="molecule type" value="Genomic_DNA"/>
</dbReference>
<dbReference type="InterPro" id="IPR016527">
    <property type="entry name" value="ORC4"/>
</dbReference>
<dbReference type="GO" id="GO:0006270">
    <property type="term" value="P:DNA replication initiation"/>
    <property type="evidence" value="ECO:0007669"/>
    <property type="project" value="TreeGrafter"/>
</dbReference>
<name>A0A9N8WBP8_9GLOM</name>
<evidence type="ECO:0000256" key="1">
    <source>
        <dbReference type="ARBA" id="ARBA00004123"/>
    </source>
</evidence>
<protein>
    <recommendedName>
        <fullName evidence="3 7">Origin recognition complex subunit 4</fullName>
    </recommendedName>
</protein>
<dbReference type="InterPro" id="IPR049945">
    <property type="entry name" value="AAA_22"/>
</dbReference>
<evidence type="ECO:0000256" key="6">
    <source>
        <dbReference type="ARBA" id="ARBA00023242"/>
    </source>
</evidence>
<dbReference type="InterPro" id="IPR032705">
    <property type="entry name" value="ORC4_C"/>
</dbReference>
<dbReference type="InterPro" id="IPR003593">
    <property type="entry name" value="AAA+_ATPase"/>
</dbReference>
<dbReference type="GO" id="GO:0003688">
    <property type="term" value="F:DNA replication origin binding"/>
    <property type="evidence" value="ECO:0007669"/>
    <property type="project" value="TreeGrafter"/>
</dbReference>
<evidence type="ECO:0000259" key="8">
    <source>
        <dbReference type="SMART" id="SM00382"/>
    </source>
</evidence>
<keyword evidence="5 7" id="KW-0238">DNA-binding</keyword>
<gene>
    <name evidence="9" type="ORF">POCULU_LOCUS1593</name>
</gene>
<evidence type="ECO:0000256" key="4">
    <source>
        <dbReference type="ARBA" id="ARBA00022705"/>
    </source>
</evidence>
<dbReference type="InterPro" id="IPR027417">
    <property type="entry name" value="P-loop_NTPase"/>
</dbReference>
<dbReference type="PIRSF" id="PIRSF007858">
    <property type="entry name" value="ORC4"/>
    <property type="match status" value="1"/>
</dbReference>
<dbReference type="GO" id="GO:0005664">
    <property type="term" value="C:nuclear origin of replication recognition complex"/>
    <property type="evidence" value="ECO:0007669"/>
    <property type="project" value="TreeGrafter"/>
</dbReference>
<dbReference type="OrthoDB" id="343623at2759"/>
<evidence type="ECO:0000256" key="5">
    <source>
        <dbReference type="ARBA" id="ARBA00023125"/>
    </source>
</evidence>
<dbReference type="Pfam" id="PF14629">
    <property type="entry name" value="ORC4_C"/>
    <property type="match status" value="1"/>
</dbReference>
<feature type="domain" description="AAA+ ATPase" evidence="8">
    <location>
        <begin position="61"/>
        <end position="260"/>
    </location>
</feature>
<keyword evidence="10" id="KW-1185">Reference proteome</keyword>
<evidence type="ECO:0000313" key="10">
    <source>
        <dbReference type="Proteomes" id="UP000789572"/>
    </source>
</evidence>
<keyword evidence="4 7" id="KW-0235">DNA replication</keyword>
<keyword evidence="6 7" id="KW-0539">Nucleus</keyword>